<gene>
    <name evidence="2" type="primary">LOC102803871</name>
</gene>
<dbReference type="RefSeq" id="XP_006812498.1">
    <property type="nucleotide sequence ID" value="XM_006812435.1"/>
</dbReference>
<keyword evidence="1" id="KW-1185">Reference proteome</keyword>
<reference evidence="2" key="1">
    <citation type="submission" date="2025-08" db="UniProtKB">
        <authorList>
            <consortium name="RefSeq"/>
        </authorList>
    </citation>
    <scope>IDENTIFICATION</scope>
    <source>
        <tissue evidence="2">Testes</tissue>
    </source>
</reference>
<dbReference type="GeneID" id="102803871"/>
<accession>A0ABM0LXK7</accession>
<evidence type="ECO:0000313" key="2">
    <source>
        <dbReference type="RefSeq" id="XP_006812498.1"/>
    </source>
</evidence>
<evidence type="ECO:0000313" key="1">
    <source>
        <dbReference type="Proteomes" id="UP000694865"/>
    </source>
</evidence>
<proteinExistence type="predicted"/>
<protein>
    <submittedName>
        <fullName evidence="2">Uncharacterized protein LOC102803871</fullName>
    </submittedName>
</protein>
<name>A0ABM0LXK7_SACKO</name>
<sequence>MIVELYPSEILYLQDSISPIFNNGIPMLATFRDLLYGDLSVDDIRTISVFQWDVRGECQWYVHSGHRRLYMFKRLQKQGVVDTITAWELHKVRWGSVHRKNNSTTGGKSVVIRNDKSFVGNLGNIIKRWKNQHHNEDYSQHYETVYYDTSSTSSDDYYYYRYY</sequence>
<dbReference type="Proteomes" id="UP000694865">
    <property type="component" value="Unplaced"/>
</dbReference>
<organism evidence="1 2">
    <name type="scientific">Saccoglossus kowalevskii</name>
    <name type="common">Acorn worm</name>
    <dbReference type="NCBI Taxonomy" id="10224"/>
    <lineage>
        <taxon>Eukaryota</taxon>
        <taxon>Metazoa</taxon>
        <taxon>Hemichordata</taxon>
        <taxon>Enteropneusta</taxon>
        <taxon>Harrimaniidae</taxon>
        <taxon>Saccoglossus</taxon>
    </lineage>
</organism>